<dbReference type="InterPro" id="IPR039420">
    <property type="entry name" value="WalR-like"/>
</dbReference>
<dbReference type="PROSITE" id="PS50110">
    <property type="entry name" value="RESPONSE_REGULATORY"/>
    <property type="match status" value="1"/>
</dbReference>
<evidence type="ECO:0000256" key="1">
    <source>
        <dbReference type="ARBA" id="ARBA00022553"/>
    </source>
</evidence>
<dbReference type="GO" id="GO:0005829">
    <property type="term" value="C:cytosol"/>
    <property type="evidence" value="ECO:0007669"/>
    <property type="project" value="TreeGrafter"/>
</dbReference>
<dbReference type="InterPro" id="IPR036388">
    <property type="entry name" value="WH-like_DNA-bd_sf"/>
</dbReference>
<dbReference type="InterPro" id="IPR001867">
    <property type="entry name" value="OmpR/PhoB-type_DNA-bd"/>
</dbReference>
<dbReference type="InterPro" id="IPR011006">
    <property type="entry name" value="CheY-like_superfamily"/>
</dbReference>
<dbReference type="PROSITE" id="PS51755">
    <property type="entry name" value="OMPR_PHOB"/>
    <property type="match status" value="1"/>
</dbReference>
<dbReference type="Gene3D" id="6.10.250.690">
    <property type="match status" value="1"/>
</dbReference>
<comment type="caution">
    <text evidence="10">The sequence shown here is derived from an EMBL/GenBank/DDBJ whole genome shotgun (WGS) entry which is preliminary data.</text>
</comment>
<evidence type="ECO:0000259" key="8">
    <source>
        <dbReference type="PROSITE" id="PS50110"/>
    </source>
</evidence>
<evidence type="ECO:0000313" key="11">
    <source>
        <dbReference type="Proteomes" id="UP000276055"/>
    </source>
</evidence>
<keyword evidence="3" id="KW-0805">Transcription regulation</keyword>
<dbReference type="GO" id="GO:0032993">
    <property type="term" value="C:protein-DNA complex"/>
    <property type="evidence" value="ECO:0007669"/>
    <property type="project" value="TreeGrafter"/>
</dbReference>
<dbReference type="AlphaFoldDB" id="A0A495FN10"/>
<dbReference type="OrthoDB" id="3197131at2"/>
<feature type="domain" description="Response regulatory" evidence="8">
    <location>
        <begin position="8"/>
        <end position="121"/>
    </location>
</feature>
<dbReference type="InterPro" id="IPR016032">
    <property type="entry name" value="Sig_transdc_resp-reg_C-effctor"/>
</dbReference>
<feature type="domain" description="OmpR/PhoB-type" evidence="9">
    <location>
        <begin position="128"/>
        <end position="221"/>
    </location>
</feature>
<dbReference type="RefSeq" id="WP_120950065.1">
    <property type="nucleotide sequence ID" value="NZ_RBIR01000001.1"/>
</dbReference>
<dbReference type="CDD" id="cd00383">
    <property type="entry name" value="trans_reg_C"/>
    <property type="match status" value="1"/>
</dbReference>
<gene>
    <name evidence="10" type="ORF">C8D78_0246</name>
</gene>
<dbReference type="Proteomes" id="UP000276055">
    <property type="component" value="Unassembled WGS sequence"/>
</dbReference>
<dbReference type="InterPro" id="IPR001789">
    <property type="entry name" value="Sig_transdc_resp-reg_receiver"/>
</dbReference>
<dbReference type="SUPFAM" id="SSF52172">
    <property type="entry name" value="CheY-like"/>
    <property type="match status" value="1"/>
</dbReference>
<name>A0A495FN10_9MICC</name>
<dbReference type="SMART" id="SM00448">
    <property type="entry name" value="REC"/>
    <property type="match status" value="1"/>
</dbReference>
<dbReference type="SUPFAM" id="SSF46894">
    <property type="entry name" value="C-terminal effector domain of the bipartite response regulators"/>
    <property type="match status" value="1"/>
</dbReference>
<protein>
    <submittedName>
        <fullName evidence="10">Two-component system response regulator QseB</fullName>
    </submittedName>
</protein>
<dbReference type="PANTHER" id="PTHR48111">
    <property type="entry name" value="REGULATOR OF RPOS"/>
    <property type="match status" value="1"/>
</dbReference>
<keyword evidence="4 7" id="KW-0238">DNA-binding</keyword>
<dbReference type="GO" id="GO:0000976">
    <property type="term" value="F:transcription cis-regulatory region binding"/>
    <property type="evidence" value="ECO:0007669"/>
    <property type="project" value="TreeGrafter"/>
</dbReference>
<evidence type="ECO:0000256" key="7">
    <source>
        <dbReference type="PROSITE-ProRule" id="PRU01091"/>
    </source>
</evidence>
<reference evidence="10 11" key="1">
    <citation type="submission" date="2018-10" db="EMBL/GenBank/DDBJ databases">
        <title>Genomic Encyclopedia of Type Strains, Phase IV (KMG-IV): sequencing the most valuable type-strain genomes for metagenomic binning, comparative biology and taxonomic classification.</title>
        <authorList>
            <person name="Goeker M."/>
        </authorList>
    </citation>
    <scope>NUCLEOTIDE SEQUENCE [LARGE SCALE GENOMIC DNA]</scope>
    <source>
        <strain evidence="10 11">DSM 25586</strain>
    </source>
</reference>
<dbReference type="Gene3D" id="3.40.50.2300">
    <property type="match status" value="1"/>
</dbReference>
<dbReference type="SMART" id="SM00862">
    <property type="entry name" value="Trans_reg_C"/>
    <property type="match status" value="1"/>
</dbReference>
<dbReference type="GO" id="GO:0000156">
    <property type="term" value="F:phosphorelay response regulator activity"/>
    <property type="evidence" value="ECO:0007669"/>
    <property type="project" value="TreeGrafter"/>
</dbReference>
<dbReference type="Gene3D" id="1.10.10.10">
    <property type="entry name" value="Winged helix-like DNA-binding domain superfamily/Winged helix DNA-binding domain"/>
    <property type="match status" value="1"/>
</dbReference>
<evidence type="ECO:0000256" key="4">
    <source>
        <dbReference type="ARBA" id="ARBA00023125"/>
    </source>
</evidence>
<evidence type="ECO:0000256" key="5">
    <source>
        <dbReference type="ARBA" id="ARBA00023163"/>
    </source>
</evidence>
<organism evidence="10 11">
    <name type="scientific">Arthrobacter oryzae</name>
    <dbReference type="NCBI Taxonomy" id="409290"/>
    <lineage>
        <taxon>Bacteria</taxon>
        <taxon>Bacillati</taxon>
        <taxon>Actinomycetota</taxon>
        <taxon>Actinomycetes</taxon>
        <taxon>Micrococcales</taxon>
        <taxon>Micrococcaceae</taxon>
        <taxon>Arthrobacter</taxon>
    </lineage>
</organism>
<evidence type="ECO:0000259" key="9">
    <source>
        <dbReference type="PROSITE" id="PS51755"/>
    </source>
</evidence>
<evidence type="ECO:0000313" key="10">
    <source>
        <dbReference type="EMBL" id="RKR29929.1"/>
    </source>
</evidence>
<dbReference type="Pfam" id="PF00072">
    <property type="entry name" value="Response_reg"/>
    <property type="match status" value="1"/>
</dbReference>
<evidence type="ECO:0000256" key="6">
    <source>
        <dbReference type="PROSITE-ProRule" id="PRU00169"/>
    </source>
</evidence>
<keyword evidence="1 6" id="KW-0597">Phosphoprotein</keyword>
<keyword evidence="2" id="KW-0902">Two-component regulatory system</keyword>
<dbReference type="Pfam" id="PF00486">
    <property type="entry name" value="Trans_reg_C"/>
    <property type="match status" value="1"/>
</dbReference>
<accession>A0A495FN10</accession>
<dbReference type="EMBL" id="RBIR01000001">
    <property type="protein sequence ID" value="RKR29929.1"/>
    <property type="molecule type" value="Genomic_DNA"/>
</dbReference>
<proteinExistence type="predicted"/>
<evidence type="ECO:0000256" key="2">
    <source>
        <dbReference type="ARBA" id="ARBA00023012"/>
    </source>
</evidence>
<feature type="modified residue" description="4-aspartylphosphate" evidence="6">
    <location>
        <position position="56"/>
    </location>
</feature>
<sequence>MTTADRPSLLLVEDDAVLGPLIAELLDPDYRVRLVTDGQDGLHLGLTEAWDVMVIDRGLPVMDGISLIAALRAKGITAPILILTALGDAQEKVRGLDAGANDYVTKPFDAGELAARLRALTRTFAPVPAALTIGNWELDPALRSVRSVYGHSVQLTAKEGQLLAALAAEPGRVFTRDELLAAHFHASDQPGVIDTYVHHLRRKISKAVIRTVHGVGYQIGDAHE</sequence>
<dbReference type="PANTHER" id="PTHR48111:SF1">
    <property type="entry name" value="TWO-COMPONENT RESPONSE REGULATOR ORR33"/>
    <property type="match status" value="1"/>
</dbReference>
<evidence type="ECO:0000256" key="3">
    <source>
        <dbReference type="ARBA" id="ARBA00023015"/>
    </source>
</evidence>
<keyword evidence="5" id="KW-0804">Transcription</keyword>
<dbReference type="GO" id="GO:0006355">
    <property type="term" value="P:regulation of DNA-templated transcription"/>
    <property type="evidence" value="ECO:0007669"/>
    <property type="project" value="InterPro"/>
</dbReference>
<feature type="DNA-binding region" description="OmpR/PhoB-type" evidence="7">
    <location>
        <begin position="128"/>
        <end position="221"/>
    </location>
</feature>